<dbReference type="AlphaFoldDB" id="U4LWB6"/>
<dbReference type="Proteomes" id="UP000018144">
    <property type="component" value="Unassembled WGS sequence"/>
</dbReference>
<organism evidence="1 2">
    <name type="scientific">Pyronema omphalodes (strain CBS 100304)</name>
    <name type="common">Pyronema confluens</name>
    <dbReference type="NCBI Taxonomy" id="1076935"/>
    <lineage>
        <taxon>Eukaryota</taxon>
        <taxon>Fungi</taxon>
        <taxon>Dikarya</taxon>
        <taxon>Ascomycota</taxon>
        <taxon>Pezizomycotina</taxon>
        <taxon>Pezizomycetes</taxon>
        <taxon>Pezizales</taxon>
        <taxon>Pyronemataceae</taxon>
        <taxon>Pyronema</taxon>
    </lineage>
</organism>
<protein>
    <submittedName>
        <fullName evidence="1">Uncharacterized protein</fullName>
    </submittedName>
</protein>
<evidence type="ECO:0000313" key="1">
    <source>
        <dbReference type="EMBL" id="CCX33511.1"/>
    </source>
</evidence>
<accession>U4LWB6</accession>
<dbReference type="EMBL" id="HF936132">
    <property type="protein sequence ID" value="CCX33511.1"/>
    <property type="molecule type" value="Genomic_DNA"/>
</dbReference>
<gene>
    <name evidence="1" type="ORF">PCON_01353</name>
</gene>
<keyword evidence="2" id="KW-1185">Reference proteome</keyword>
<proteinExistence type="predicted"/>
<sequence>MTTASAAAASAAHDHQFFSVPCALTVFLSRSQFPLHPFLSTSMFSLSIQGATVDLSYYDKTKMSSPLRKKVCAALCR</sequence>
<evidence type="ECO:0000313" key="2">
    <source>
        <dbReference type="Proteomes" id="UP000018144"/>
    </source>
</evidence>
<name>U4LWB6_PYROM</name>
<reference evidence="1 2" key="1">
    <citation type="journal article" date="2013" name="PLoS Genet.">
        <title>The genome and development-dependent transcriptomes of Pyronema confluens: a window into fungal evolution.</title>
        <authorList>
            <person name="Traeger S."/>
            <person name="Altegoer F."/>
            <person name="Freitag M."/>
            <person name="Gabaldon T."/>
            <person name="Kempken F."/>
            <person name="Kumar A."/>
            <person name="Marcet-Houben M."/>
            <person name="Poggeler S."/>
            <person name="Stajich J.E."/>
            <person name="Nowrousian M."/>
        </authorList>
    </citation>
    <scope>NUCLEOTIDE SEQUENCE [LARGE SCALE GENOMIC DNA]</scope>
    <source>
        <strain evidence="2">CBS 100304</strain>
        <tissue evidence="1">Vegetative mycelium</tissue>
    </source>
</reference>